<dbReference type="GO" id="GO:0034220">
    <property type="term" value="P:monoatomic ion transmembrane transport"/>
    <property type="evidence" value="ECO:0007669"/>
    <property type="project" value="UniProtKB-KW"/>
</dbReference>
<keyword evidence="5 9" id="KW-1133">Transmembrane helix</keyword>
<name>A0AAN9NS74_PHACN</name>
<proteinExistence type="inferred from homology"/>
<evidence type="ECO:0000256" key="1">
    <source>
        <dbReference type="ARBA" id="ARBA00004141"/>
    </source>
</evidence>
<comment type="subcellular location">
    <subcellularLocation>
        <location evidence="1">Membrane</location>
        <topology evidence="1">Multi-pass membrane protein</topology>
    </subcellularLocation>
</comment>
<dbReference type="AlphaFoldDB" id="A0AAN9NS74"/>
<evidence type="ECO:0000256" key="9">
    <source>
        <dbReference type="SAM" id="Phobius"/>
    </source>
</evidence>
<feature type="transmembrane region" description="Helical" evidence="9">
    <location>
        <begin position="116"/>
        <end position="137"/>
    </location>
</feature>
<evidence type="ECO:0000313" key="10">
    <source>
        <dbReference type="EMBL" id="KAK7378345.1"/>
    </source>
</evidence>
<keyword evidence="3" id="KW-0813">Transport</keyword>
<evidence type="ECO:0000256" key="2">
    <source>
        <dbReference type="ARBA" id="ARBA00007079"/>
    </source>
</evidence>
<evidence type="ECO:0000256" key="3">
    <source>
        <dbReference type="ARBA" id="ARBA00022448"/>
    </source>
</evidence>
<keyword evidence="8" id="KW-0407">Ion channel</keyword>
<reference evidence="10 11" key="1">
    <citation type="submission" date="2024-01" db="EMBL/GenBank/DDBJ databases">
        <title>The genomes of 5 underutilized Papilionoideae crops provide insights into root nodulation and disease resistanc.</title>
        <authorList>
            <person name="Jiang F."/>
        </authorList>
    </citation>
    <scope>NUCLEOTIDE SEQUENCE [LARGE SCALE GENOMIC DNA]</scope>
    <source>
        <strain evidence="10">JINMINGXINNONG_FW02</strain>
        <tissue evidence="10">Leaves</tissue>
    </source>
</reference>
<protein>
    <recommendedName>
        <fullName evidence="12">Aluminum-activated malate transporter</fullName>
    </recommendedName>
</protein>
<evidence type="ECO:0000256" key="7">
    <source>
        <dbReference type="ARBA" id="ARBA00023136"/>
    </source>
</evidence>
<accession>A0AAN9NS74</accession>
<feature type="transmembrane region" description="Helical" evidence="9">
    <location>
        <begin position="143"/>
        <end position="160"/>
    </location>
</feature>
<sequence>MESTHVIAITNSEEDNIRKENKMFQFQLPLGKNEAHCLSTITSNPRHKQMHRDQDTRKIIHCIKVGISLVLVSLLYLLNPLFKQVGENAMWAIMTVVVMFEFSAGATLGKGFNRGLGTIIGGGLGCLVALFAQSIGIHRVGNSIIIGVSVFIFGSFATYLRLIPSIKKRYDYGVMIFILTFNLVAVSGARVNVKVWELARERLLNILMGFIVCVCVSLFVFPLWASDELHDSIVSRFLDLANTIQGCLGECTKIIDEKENQPRASFNVCNSVLNSKSKDESLANFAKWEPWHGKFGLSYPWERYLKIGEILREMAAFILATGRCLEASKEPMATLRESQWVHLETCKALESKVACILRELGDSIKKMMKCDAKGCVSEQLKAAREDLSFIISTSKMVQLEDAQVLAIATFVFLLMELIGKVEELAKQVEELGDIAGFRTPITAFS</sequence>
<keyword evidence="6" id="KW-0406">Ion transport</keyword>
<gene>
    <name evidence="10" type="ORF">VNO80_03784</name>
</gene>
<evidence type="ECO:0000256" key="8">
    <source>
        <dbReference type="ARBA" id="ARBA00023303"/>
    </source>
</evidence>
<keyword evidence="11" id="KW-1185">Reference proteome</keyword>
<keyword evidence="7 9" id="KW-0472">Membrane</keyword>
<feature type="transmembrane region" description="Helical" evidence="9">
    <location>
        <begin position="59"/>
        <end position="78"/>
    </location>
</feature>
<dbReference type="GO" id="GO:0016020">
    <property type="term" value="C:membrane"/>
    <property type="evidence" value="ECO:0007669"/>
    <property type="project" value="UniProtKB-SubCell"/>
</dbReference>
<feature type="transmembrane region" description="Helical" evidence="9">
    <location>
        <begin position="172"/>
        <end position="191"/>
    </location>
</feature>
<comment type="similarity">
    <text evidence="2">Belongs to the aromatic acid exporter (TC 2.A.85) family.</text>
</comment>
<comment type="caution">
    <text evidence="10">The sequence shown here is derived from an EMBL/GenBank/DDBJ whole genome shotgun (WGS) entry which is preliminary data.</text>
</comment>
<dbReference type="InterPro" id="IPR020966">
    <property type="entry name" value="ALMT"/>
</dbReference>
<dbReference type="EMBL" id="JAYMYR010000002">
    <property type="protein sequence ID" value="KAK7378345.1"/>
    <property type="molecule type" value="Genomic_DNA"/>
</dbReference>
<dbReference type="PANTHER" id="PTHR31086">
    <property type="entry name" value="ALUMINUM-ACTIVATED MALATE TRANSPORTER 10"/>
    <property type="match status" value="1"/>
</dbReference>
<evidence type="ECO:0000256" key="5">
    <source>
        <dbReference type="ARBA" id="ARBA00022989"/>
    </source>
</evidence>
<evidence type="ECO:0008006" key="12">
    <source>
        <dbReference type="Google" id="ProtNLM"/>
    </source>
</evidence>
<evidence type="ECO:0000256" key="6">
    <source>
        <dbReference type="ARBA" id="ARBA00023065"/>
    </source>
</evidence>
<feature type="transmembrane region" description="Helical" evidence="9">
    <location>
        <begin position="203"/>
        <end position="225"/>
    </location>
</feature>
<evidence type="ECO:0000313" key="11">
    <source>
        <dbReference type="Proteomes" id="UP001374584"/>
    </source>
</evidence>
<organism evidence="10 11">
    <name type="scientific">Phaseolus coccineus</name>
    <name type="common">Scarlet runner bean</name>
    <name type="synonym">Phaseolus multiflorus</name>
    <dbReference type="NCBI Taxonomy" id="3886"/>
    <lineage>
        <taxon>Eukaryota</taxon>
        <taxon>Viridiplantae</taxon>
        <taxon>Streptophyta</taxon>
        <taxon>Embryophyta</taxon>
        <taxon>Tracheophyta</taxon>
        <taxon>Spermatophyta</taxon>
        <taxon>Magnoliopsida</taxon>
        <taxon>eudicotyledons</taxon>
        <taxon>Gunneridae</taxon>
        <taxon>Pentapetalae</taxon>
        <taxon>rosids</taxon>
        <taxon>fabids</taxon>
        <taxon>Fabales</taxon>
        <taxon>Fabaceae</taxon>
        <taxon>Papilionoideae</taxon>
        <taxon>50 kb inversion clade</taxon>
        <taxon>NPAAA clade</taxon>
        <taxon>indigoferoid/millettioid clade</taxon>
        <taxon>Phaseoleae</taxon>
        <taxon>Phaseolus</taxon>
    </lineage>
</organism>
<evidence type="ECO:0000256" key="4">
    <source>
        <dbReference type="ARBA" id="ARBA00022692"/>
    </source>
</evidence>
<keyword evidence="4 9" id="KW-0812">Transmembrane</keyword>
<dbReference type="Proteomes" id="UP001374584">
    <property type="component" value="Unassembled WGS sequence"/>
</dbReference>
<dbReference type="GO" id="GO:0015743">
    <property type="term" value="P:malate transport"/>
    <property type="evidence" value="ECO:0007669"/>
    <property type="project" value="InterPro"/>
</dbReference>
<dbReference type="Pfam" id="PF11744">
    <property type="entry name" value="ALMT"/>
    <property type="match status" value="1"/>
</dbReference>